<feature type="region of interest" description="Disordered" evidence="10">
    <location>
        <begin position="1369"/>
        <end position="1428"/>
    </location>
</feature>
<evidence type="ECO:0000256" key="8">
    <source>
        <dbReference type="ARBA" id="ARBA00023242"/>
    </source>
</evidence>
<feature type="domain" description="C2H2-type" evidence="11">
    <location>
        <begin position="1869"/>
        <end position="1898"/>
    </location>
</feature>
<dbReference type="Pfam" id="PF00096">
    <property type="entry name" value="zf-C2H2"/>
    <property type="match status" value="4"/>
</dbReference>
<evidence type="ECO:0000256" key="4">
    <source>
        <dbReference type="ARBA" id="ARBA00022771"/>
    </source>
</evidence>
<gene>
    <name evidence="12" type="ORF">LARSCL_LOCUS5255</name>
</gene>
<feature type="region of interest" description="Disordered" evidence="10">
    <location>
        <begin position="428"/>
        <end position="464"/>
    </location>
</feature>
<dbReference type="SMART" id="SM00355">
    <property type="entry name" value="ZnF_C2H2"/>
    <property type="match status" value="9"/>
</dbReference>
<feature type="domain" description="C2H2-type" evidence="11">
    <location>
        <begin position="1824"/>
        <end position="1853"/>
    </location>
</feature>
<dbReference type="GO" id="GO:0005634">
    <property type="term" value="C:nucleus"/>
    <property type="evidence" value="ECO:0007669"/>
    <property type="project" value="UniProtKB-SubCell"/>
</dbReference>
<evidence type="ECO:0000256" key="3">
    <source>
        <dbReference type="ARBA" id="ARBA00022737"/>
    </source>
</evidence>
<evidence type="ECO:0000256" key="7">
    <source>
        <dbReference type="ARBA" id="ARBA00023163"/>
    </source>
</evidence>
<comment type="caution">
    <text evidence="12">The sequence shown here is derived from an EMBL/GenBank/DDBJ whole genome shotgun (WGS) entry which is preliminary data.</text>
</comment>
<feature type="domain" description="C2H2-type" evidence="11">
    <location>
        <begin position="1285"/>
        <end position="1312"/>
    </location>
</feature>
<keyword evidence="3" id="KW-0677">Repeat</keyword>
<evidence type="ECO:0000256" key="2">
    <source>
        <dbReference type="ARBA" id="ARBA00022723"/>
    </source>
</evidence>
<keyword evidence="6" id="KW-0805">Transcription regulation</keyword>
<dbReference type="FunFam" id="3.30.160.60:FF:000083">
    <property type="entry name" value="Immunodeficiency virus type I enhancer binding protein 1"/>
    <property type="match status" value="1"/>
</dbReference>
<dbReference type="InterPro" id="IPR051969">
    <property type="entry name" value="Zinc-finger_DNA-bd_regulators"/>
</dbReference>
<evidence type="ECO:0000256" key="6">
    <source>
        <dbReference type="ARBA" id="ARBA00023015"/>
    </source>
</evidence>
<dbReference type="FunFam" id="3.30.160.60:FF:000145">
    <property type="entry name" value="Zinc finger protein 574"/>
    <property type="match status" value="1"/>
</dbReference>
<evidence type="ECO:0000256" key="1">
    <source>
        <dbReference type="ARBA" id="ARBA00004123"/>
    </source>
</evidence>
<keyword evidence="8" id="KW-0539">Nucleus</keyword>
<dbReference type="Gene3D" id="3.30.160.60">
    <property type="entry name" value="Classic Zinc Finger"/>
    <property type="match status" value="6"/>
</dbReference>
<organism evidence="12 13">
    <name type="scientific">Larinioides sclopetarius</name>
    <dbReference type="NCBI Taxonomy" id="280406"/>
    <lineage>
        <taxon>Eukaryota</taxon>
        <taxon>Metazoa</taxon>
        <taxon>Ecdysozoa</taxon>
        <taxon>Arthropoda</taxon>
        <taxon>Chelicerata</taxon>
        <taxon>Arachnida</taxon>
        <taxon>Araneae</taxon>
        <taxon>Araneomorphae</taxon>
        <taxon>Entelegynae</taxon>
        <taxon>Araneoidea</taxon>
        <taxon>Araneidae</taxon>
        <taxon>Larinioides</taxon>
    </lineage>
</organism>
<dbReference type="InterPro" id="IPR036236">
    <property type="entry name" value="Znf_C2H2_sf"/>
</dbReference>
<evidence type="ECO:0000256" key="5">
    <source>
        <dbReference type="ARBA" id="ARBA00022833"/>
    </source>
</evidence>
<keyword evidence="2" id="KW-0479">Metal-binding</keyword>
<feature type="domain" description="C2H2-type" evidence="11">
    <location>
        <begin position="2119"/>
        <end position="2146"/>
    </location>
</feature>
<feature type="compositionally biased region" description="Polar residues" evidence="10">
    <location>
        <begin position="2169"/>
        <end position="2187"/>
    </location>
</feature>
<dbReference type="SUPFAM" id="SSF57667">
    <property type="entry name" value="beta-beta-alpha zinc fingers"/>
    <property type="match status" value="4"/>
</dbReference>
<evidence type="ECO:0000313" key="12">
    <source>
        <dbReference type="EMBL" id="CAL1270369.1"/>
    </source>
</evidence>
<dbReference type="PROSITE" id="PS50157">
    <property type="entry name" value="ZINC_FINGER_C2H2_2"/>
    <property type="match status" value="7"/>
</dbReference>
<evidence type="ECO:0000256" key="10">
    <source>
        <dbReference type="SAM" id="MobiDB-lite"/>
    </source>
</evidence>
<evidence type="ECO:0000313" key="13">
    <source>
        <dbReference type="Proteomes" id="UP001497382"/>
    </source>
</evidence>
<feature type="region of interest" description="Disordered" evidence="10">
    <location>
        <begin position="1155"/>
        <end position="1262"/>
    </location>
</feature>
<keyword evidence="13" id="KW-1185">Reference proteome</keyword>
<feature type="compositionally biased region" description="Polar residues" evidence="10">
    <location>
        <begin position="1500"/>
        <end position="1510"/>
    </location>
</feature>
<dbReference type="PROSITE" id="PS00028">
    <property type="entry name" value="ZINC_FINGER_C2H2_1"/>
    <property type="match status" value="8"/>
</dbReference>
<feature type="domain" description="C2H2-type" evidence="11">
    <location>
        <begin position="1796"/>
        <end position="1823"/>
    </location>
</feature>
<dbReference type="GO" id="GO:0000981">
    <property type="term" value="F:DNA-binding transcription factor activity, RNA polymerase II-specific"/>
    <property type="evidence" value="ECO:0007669"/>
    <property type="project" value="TreeGrafter"/>
</dbReference>
<feature type="compositionally biased region" description="Polar residues" evidence="10">
    <location>
        <begin position="1194"/>
        <end position="1203"/>
    </location>
</feature>
<feature type="compositionally biased region" description="Acidic residues" evidence="10">
    <location>
        <begin position="1233"/>
        <end position="1246"/>
    </location>
</feature>
<feature type="region of interest" description="Disordered" evidence="10">
    <location>
        <begin position="1462"/>
        <end position="1510"/>
    </location>
</feature>
<dbReference type="GO" id="GO:0000978">
    <property type="term" value="F:RNA polymerase II cis-regulatory region sequence-specific DNA binding"/>
    <property type="evidence" value="ECO:0007669"/>
    <property type="project" value="TreeGrafter"/>
</dbReference>
<sequence>MPRRKQGHSKESATGGFIKKKTDPGLVLIKNETFKHYSTNNDLVFKIKKTVSSNIPSPPTNNEKIEREHLEASKSLNDINMVSQPEVNNNIVKNFQDENKVNKIENCDVNSESNENESTRKSVALSSVSTSSVLNMSVNNSFSSVSTSNGTQKQTSFLNAVETPVLQTGTNSLSLADNKANGKSEHVKVFSSQTDKGMSCIDTINANTVEAEKQSAEMLSAKEGTGIKAEAQQMDYRISASENMVNYSKETDNPVLEQNCQLPSSVYGTPASSIAKVLTGFQMLEQNGKNNLIVSGKTSFLQEILEKKSVSTSVSNVSEDKNVIDAKSCAPEISKVTNINRSSSICFTESKDIGKTDASGKLKLHIPDAICNDDSNSSVLSTESQKALKFPKITSPQILEQHISKIISENAAIVDTLEPMWSRRYFKQTSQNSSSSHDGDLKKVSGKGSRSNEDKTFSSVLPESSSKSKLHSALLGGCEGEGLHSTKIASTSASVSVISCKDKKFSQFGNLTTVPSVSMYSKIVGSVSEDELKGSAIKSLLNLKQNQYPKHKKSFCFGKDASSQHPQNPEGSIIKDLLLKSKSQEDLKADSESDDRGLLYNSSFSSDAVNDLADKYEKRIITYKCSQCLTEFPNKYNRDVHLAFCNGPNPLLYLRDSTEKFRLKETSAQSKPLEVLDFQSKIRGQSWEESSKNDPTLEKIDDEVGPILKKQLLMPRSPPMKRRKVSDSLLLGSSLVDTSLDIVKDNSTKVLNNLDILPHQGRSQIIKLFGGEVQVNDEAITKKIKIKTTLPGAFSTIPNKFSNTNKKPKTFEDIEIDKDSNSSPGVIVTIAQHIHNSGATVHLPTRRSVSNISPVVAISSVSDNIPKYPKVITSSVSNFSRLGYQLESFKPSIEHKDSASYPCDFFPGPDSKPFSIPLYASCASKGNDFIPGSVVDEISPSNIKVTLSPGNKPFYSPIFPATEKSFDLPVSSKPIEKSSVNQPIVPTVLFTPSSPTMPSADNENAFPTTTSISEPTKKFLAPARPTSLPLKKKPFTMVSSTLVSPDTPRPKKSCVQLYLNGHAYTYLGLKCSTRSTYCCIYRPQPMFVLQETNPKLSMYSNWQVVPAKEELSGLTPGQMISLYCSKQKESKAITVNARVGKPLIFTHSSYWTYRSQDHSESNDNNKLKVKSNEVKEIKLPSESSQDSLRENSRSDSVISSYGNKTEKQVLSADESSLHLDTENTLSDEPNNSNDEDEDEECQEDGTESLTDSSQPQPPKRVKIFEGGFKSNEDYTYVRGRGRGKYVCEECGIRCKKPSMLKKHIRTHTDLRPYKCRHCSFAFKTKGNLTKHMKSKAHHKKCTELGIIPVPTTTDDSQIDEEALAKQVEKKKIQFSDGEDADDDDDEDSDESDDECESDTSSMMSSNQKNRMLANGHSKKPDPQDNLLPGTIDEIVKETDSVSQQTLEQEAVRSLLNLSALGEPSQWSTSTGDLTDVTSSSETQPGSSSVRSDQSLVSPSQMSTHMSVISSRPKNISDQWLSADTLGHRPRSYSADVPLSSGKDALTKFKLSRIINSDTLTVPVDESSEFGGREQYTRRYSISVAREARKPHVLTPEWGRLENVSQKWPEGETSDQPMDLSITRDLSKCKSVYAAGIATSLLNIVSEGNGPETNLDAFGESYQLKSLPVLSPQMLADYEAGCSNTAAEASLLPLTDDQTSFVPGTSTRPMYYVQDVPSSDTVSSRKDADVSDDPPSPDISDYAVCSPVSPPALEDSSYYYSQENISQASTNSEDASSSRFRAEFIVPTSSGMEEGKCVCRICNKTFAKSSHLRLHVNIHYFERPFRCDNCAVSFRTKGHLQKHKRSVSHYNKVNMNLTFGTPTVDNPRPFKCADCKIAFRIHGHLAKHLRSKMHIMKLECLGKLPFGMYAEMERSGVSLNEIDTTDCSNSLDSLQNMAKKLYQRDPRRMRWQGPEQTPDLACMMPAAPASTLIDSMLPINDPLAANYDTVCGPVGVPASTFTTSVHLSENEEVKQELAETMASAFSESDSTISSLPRFIVTQPSAATNQDAVHRIETSERDSTVSLHRSGTCHICSKTLKSAKFLQVHLYTEHPTWNPSSTNEASSPNSSISSVSNSQELVCKLCGKQYTNQKELQQHLLSHAQPRPFVCELCDAGFTSSSSLVAHKATHQNNSSISSNVENRSVQLK</sequence>
<dbReference type="Pfam" id="PF12874">
    <property type="entry name" value="zf-met"/>
    <property type="match status" value="1"/>
</dbReference>
<dbReference type="Proteomes" id="UP001497382">
    <property type="component" value="Unassembled WGS sequence"/>
</dbReference>
<feature type="compositionally biased region" description="Polar residues" evidence="10">
    <location>
        <begin position="1464"/>
        <end position="1477"/>
    </location>
</feature>
<feature type="domain" description="C2H2-type" evidence="11">
    <location>
        <begin position="1313"/>
        <end position="1337"/>
    </location>
</feature>
<keyword evidence="5" id="KW-0862">Zinc</keyword>
<accession>A0AAV1ZJE0</accession>
<feature type="compositionally biased region" description="Basic and acidic residues" evidence="10">
    <location>
        <begin position="1155"/>
        <end position="1179"/>
    </location>
</feature>
<dbReference type="GO" id="GO:0008270">
    <property type="term" value="F:zinc ion binding"/>
    <property type="evidence" value="ECO:0007669"/>
    <property type="project" value="UniProtKB-KW"/>
</dbReference>
<feature type="region of interest" description="Disordered" evidence="10">
    <location>
        <begin position="2168"/>
        <end position="2187"/>
    </location>
</feature>
<evidence type="ECO:0000256" key="9">
    <source>
        <dbReference type="PROSITE-ProRule" id="PRU00042"/>
    </source>
</evidence>
<dbReference type="EMBL" id="CAXIEN010000048">
    <property type="protein sequence ID" value="CAL1270369.1"/>
    <property type="molecule type" value="Genomic_DNA"/>
</dbReference>
<feature type="compositionally biased region" description="Acidic residues" evidence="10">
    <location>
        <begin position="1376"/>
        <end position="1397"/>
    </location>
</feature>
<name>A0AAV1ZJE0_9ARAC</name>
<feature type="domain" description="C2H2-type" evidence="11">
    <location>
        <begin position="2147"/>
        <end position="2174"/>
    </location>
</feature>
<reference evidence="12 13" key="1">
    <citation type="submission" date="2024-04" db="EMBL/GenBank/DDBJ databases">
        <authorList>
            <person name="Rising A."/>
            <person name="Reimegard J."/>
            <person name="Sonavane S."/>
            <person name="Akerstrom W."/>
            <person name="Nylinder S."/>
            <person name="Hedman E."/>
            <person name="Kallberg Y."/>
        </authorList>
    </citation>
    <scope>NUCLEOTIDE SEQUENCE [LARGE SCALE GENOMIC DNA]</scope>
</reference>
<protein>
    <recommendedName>
        <fullName evidence="11">C2H2-type domain-containing protein</fullName>
    </recommendedName>
</protein>
<feature type="compositionally biased region" description="Low complexity" evidence="10">
    <location>
        <begin position="1478"/>
        <end position="1499"/>
    </location>
</feature>
<dbReference type="PANTHER" id="PTHR45944:SF2">
    <property type="entry name" value="SCHNURRI, ISOFORM F"/>
    <property type="match status" value="1"/>
</dbReference>
<proteinExistence type="predicted"/>
<keyword evidence="7" id="KW-0804">Transcription</keyword>
<dbReference type="InterPro" id="IPR013087">
    <property type="entry name" value="Znf_C2H2_type"/>
</dbReference>
<evidence type="ECO:0000259" key="11">
    <source>
        <dbReference type="PROSITE" id="PS50157"/>
    </source>
</evidence>
<keyword evidence="4 9" id="KW-0863">Zinc-finger</keyword>
<dbReference type="PANTHER" id="PTHR45944">
    <property type="entry name" value="SCHNURRI, ISOFORM F"/>
    <property type="match status" value="1"/>
</dbReference>
<comment type="subcellular location">
    <subcellularLocation>
        <location evidence="1">Nucleus</location>
    </subcellularLocation>
</comment>
<feature type="region of interest" description="Disordered" evidence="10">
    <location>
        <begin position="1702"/>
        <end position="1743"/>
    </location>
</feature>